<proteinExistence type="predicted"/>
<protein>
    <recommendedName>
        <fullName evidence="4">Reverse transcriptase domain-containing protein</fullName>
    </recommendedName>
</protein>
<reference evidence="2 3" key="1">
    <citation type="submission" date="2018-04" db="EMBL/GenBank/DDBJ databases">
        <title>The genome of golden apple snail Pomacea canaliculata provides insight into stress tolerance and invasive adaptation.</title>
        <authorList>
            <person name="Liu C."/>
            <person name="Liu B."/>
            <person name="Ren Y."/>
            <person name="Zhang Y."/>
            <person name="Wang H."/>
            <person name="Li S."/>
            <person name="Jiang F."/>
            <person name="Yin L."/>
            <person name="Zhang G."/>
            <person name="Qian W."/>
            <person name="Fan W."/>
        </authorList>
    </citation>
    <scope>NUCLEOTIDE SEQUENCE [LARGE SCALE GENOMIC DNA]</scope>
    <source>
        <strain evidence="2">SZHN2017</strain>
        <tissue evidence="2">Muscle</tissue>
    </source>
</reference>
<evidence type="ECO:0000256" key="1">
    <source>
        <dbReference type="SAM" id="MobiDB-lite"/>
    </source>
</evidence>
<dbReference type="InterPro" id="IPR052560">
    <property type="entry name" value="RdDP_mobile_element"/>
</dbReference>
<dbReference type="AlphaFoldDB" id="A0A2T7P1E2"/>
<sequence>MERKDRGTKSRQRRNKLWKLARAMNDEDTRSAPIVIQQAQDMLTGRKAANAFIDSYEEVSNITVPEEKKQQVHEERREFNQRKHQEEYMNKPFNMKEFEEAVKTLSQKKSPGPDKVTNEMLQHLGPRAKTKLLDLFNNSWNSGHVPQIWREADMVPVHKKGKDRAKVDSYRPISLTTSLVSARKTP</sequence>
<dbReference type="PANTHER" id="PTHR36688:SF1">
    <property type="entry name" value="ENDONUCLEASE_EXONUCLEASE_PHOSPHATASE DOMAIN-CONTAINING PROTEIN"/>
    <property type="match status" value="1"/>
</dbReference>
<evidence type="ECO:0000313" key="3">
    <source>
        <dbReference type="Proteomes" id="UP000245119"/>
    </source>
</evidence>
<feature type="region of interest" description="Disordered" evidence="1">
    <location>
        <begin position="65"/>
        <end position="94"/>
    </location>
</feature>
<keyword evidence="3" id="KW-1185">Reference proteome</keyword>
<comment type="caution">
    <text evidence="2">The sequence shown here is derived from an EMBL/GenBank/DDBJ whole genome shotgun (WGS) entry which is preliminary data.</text>
</comment>
<dbReference type="Proteomes" id="UP000245119">
    <property type="component" value="Linkage Group LG7"/>
</dbReference>
<name>A0A2T7P1E2_POMCA</name>
<dbReference type="STRING" id="400727.A0A2T7P1E2"/>
<dbReference type="PANTHER" id="PTHR36688">
    <property type="entry name" value="ENDO/EXONUCLEASE/PHOSPHATASE DOMAIN-CONTAINING PROTEIN"/>
    <property type="match status" value="1"/>
</dbReference>
<evidence type="ECO:0008006" key="4">
    <source>
        <dbReference type="Google" id="ProtNLM"/>
    </source>
</evidence>
<organism evidence="2 3">
    <name type="scientific">Pomacea canaliculata</name>
    <name type="common">Golden apple snail</name>
    <dbReference type="NCBI Taxonomy" id="400727"/>
    <lineage>
        <taxon>Eukaryota</taxon>
        <taxon>Metazoa</taxon>
        <taxon>Spiralia</taxon>
        <taxon>Lophotrochozoa</taxon>
        <taxon>Mollusca</taxon>
        <taxon>Gastropoda</taxon>
        <taxon>Caenogastropoda</taxon>
        <taxon>Architaenioglossa</taxon>
        <taxon>Ampullarioidea</taxon>
        <taxon>Ampullariidae</taxon>
        <taxon>Pomacea</taxon>
    </lineage>
</organism>
<dbReference type="EMBL" id="PZQS01000007">
    <property type="protein sequence ID" value="PVD27237.1"/>
    <property type="molecule type" value="Genomic_DNA"/>
</dbReference>
<evidence type="ECO:0000313" key="2">
    <source>
        <dbReference type="EMBL" id="PVD27237.1"/>
    </source>
</evidence>
<accession>A0A2T7P1E2</accession>
<gene>
    <name evidence="2" type="ORF">C0Q70_12392</name>
</gene>